<keyword evidence="1" id="KW-0472">Membrane</keyword>
<feature type="transmembrane region" description="Helical" evidence="1">
    <location>
        <begin position="44"/>
        <end position="62"/>
    </location>
</feature>
<sequence length="103" mass="11986">MATKISSQLVDGVKFGPIYLFDVLGAIAFIGVFGFILAEYIHSYVYWFYLVWIVIVAIYAILPAAQNKGIRNYKAMIWWLQERVKQQLFERDERVSDNEETAD</sequence>
<keyword evidence="1" id="KW-1133">Transmembrane helix</keyword>
<organism evidence="2 3">
    <name type="scientific">Culicoidibacter larvae</name>
    <dbReference type="NCBI Taxonomy" id="2579976"/>
    <lineage>
        <taxon>Bacteria</taxon>
        <taxon>Bacillati</taxon>
        <taxon>Bacillota</taxon>
        <taxon>Culicoidibacteria</taxon>
        <taxon>Culicoidibacterales</taxon>
        <taxon>Culicoidibacteraceae</taxon>
        <taxon>Culicoidibacter</taxon>
    </lineage>
</organism>
<gene>
    <name evidence="2" type="ORF">FEZ08_11435</name>
</gene>
<accession>A0A5R8Q6W8</accession>
<dbReference type="Pfam" id="PF17332">
    <property type="entry name" value="DUF5592"/>
    <property type="match status" value="1"/>
</dbReference>
<dbReference type="InterPro" id="IPR020275">
    <property type="entry name" value="DUF5592"/>
</dbReference>
<dbReference type="EMBL" id="VBWP01000015">
    <property type="protein sequence ID" value="TLG71159.1"/>
    <property type="molecule type" value="Genomic_DNA"/>
</dbReference>
<keyword evidence="1" id="KW-0812">Transmembrane</keyword>
<dbReference type="AlphaFoldDB" id="A0A5R8Q6W8"/>
<proteinExistence type="predicted"/>
<keyword evidence="3" id="KW-1185">Reference proteome</keyword>
<comment type="caution">
    <text evidence="2">The sequence shown here is derived from an EMBL/GenBank/DDBJ whole genome shotgun (WGS) entry which is preliminary data.</text>
</comment>
<dbReference type="InParanoid" id="A0A5R8Q6W8"/>
<evidence type="ECO:0000313" key="2">
    <source>
        <dbReference type="EMBL" id="TLG71159.1"/>
    </source>
</evidence>
<evidence type="ECO:0000256" key="1">
    <source>
        <dbReference type="SAM" id="Phobius"/>
    </source>
</evidence>
<protein>
    <submittedName>
        <fullName evidence="2">Uncharacterized protein</fullName>
    </submittedName>
</protein>
<name>A0A5R8Q6W8_9FIRM</name>
<feature type="transmembrane region" description="Helical" evidence="1">
    <location>
        <begin position="20"/>
        <end position="38"/>
    </location>
</feature>
<dbReference type="Proteomes" id="UP000306912">
    <property type="component" value="Unassembled WGS sequence"/>
</dbReference>
<reference evidence="2 3" key="1">
    <citation type="submission" date="2019-05" db="EMBL/GenBank/DDBJ databases">
        <title>Culicoidintestinum kansasii gen. nov., sp. nov. from the gastrointestinal tract of the biting midge, Culicoides sonorensis.</title>
        <authorList>
            <person name="Neupane S."/>
            <person name="Ghosh A."/>
            <person name="Gunther S."/>
            <person name="Martin K."/>
            <person name="Zurek L."/>
        </authorList>
    </citation>
    <scope>NUCLEOTIDE SEQUENCE [LARGE SCALE GENOMIC DNA]</scope>
    <source>
        <strain evidence="2 3">CS-1</strain>
    </source>
</reference>
<dbReference type="RefSeq" id="WP_138192511.1">
    <property type="nucleotide sequence ID" value="NZ_VBWP01000015.1"/>
</dbReference>
<evidence type="ECO:0000313" key="3">
    <source>
        <dbReference type="Proteomes" id="UP000306912"/>
    </source>
</evidence>